<accession>A0ABX5R712</accession>
<evidence type="ECO:0000313" key="2">
    <source>
        <dbReference type="Proteomes" id="UP000288953"/>
    </source>
</evidence>
<reference evidence="1 2" key="1">
    <citation type="journal article" date="2018" name="Genome Biol. Evol.">
        <title>Partnering With a Pest: Genomes of Hemlock Woolly Adelgid Symbionts Reveal Atypical Nutritional Provisioning Patterns in Dual-Obligate Bacteria.</title>
        <authorList>
            <person name="Weglarz K.M."/>
            <person name="Havill N.P."/>
            <person name="Burke G.R."/>
            <person name="von Dohlen C.D."/>
        </authorList>
    </citation>
    <scope>NUCLEOTIDE SEQUENCE [LARGE SCALE GENOMIC DNA]</scope>
    <source>
        <strain evidence="1 2">HWA_ENA</strain>
    </source>
</reference>
<evidence type="ECO:0000313" key="1">
    <source>
        <dbReference type="EMBL" id="QAX81431.1"/>
    </source>
</evidence>
<dbReference type="Proteomes" id="UP000288953">
    <property type="component" value="Chromosome"/>
</dbReference>
<sequence>MLIMLFNYLRAVKIFNIICEDIATCFITKLDADKFLWINANPGLIDEYNYLAYNMRIH</sequence>
<dbReference type="EMBL" id="CP026512">
    <property type="protein sequence ID" value="QAX81431.1"/>
    <property type="molecule type" value="Genomic_DNA"/>
</dbReference>
<protein>
    <submittedName>
        <fullName evidence="1">Uncharacterized protein</fullName>
    </submittedName>
</protein>
<keyword evidence="2" id="KW-1185">Reference proteome</keyword>
<gene>
    <name evidence="1" type="ORF">C3B55_00056</name>
</gene>
<name>A0ABX5R712_9PSED</name>
<proteinExistence type="predicted"/>
<organism evidence="1 2">
    <name type="scientific">Candidatus Pseudomonas adelgestsugas</name>
    <dbReference type="NCBI Taxonomy" id="1302376"/>
    <lineage>
        <taxon>Bacteria</taxon>
        <taxon>Pseudomonadati</taxon>
        <taxon>Pseudomonadota</taxon>
        <taxon>Gammaproteobacteria</taxon>
        <taxon>Pseudomonadales</taxon>
        <taxon>Pseudomonadaceae</taxon>
        <taxon>Pseudomonas</taxon>
    </lineage>
</organism>